<keyword evidence="2" id="KW-0472">Membrane</keyword>
<evidence type="ECO:0008006" key="5">
    <source>
        <dbReference type="Google" id="ProtNLM"/>
    </source>
</evidence>
<keyword evidence="2" id="KW-1133">Transmembrane helix</keyword>
<keyword evidence="2" id="KW-0812">Transmembrane</keyword>
<reference evidence="4" key="1">
    <citation type="journal article" date="2019" name="Int. J. Syst. Evol. Microbiol.">
        <title>The Global Catalogue of Microorganisms (GCM) 10K type strain sequencing project: providing services to taxonomists for standard genome sequencing and annotation.</title>
        <authorList>
            <consortium name="The Broad Institute Genomics Platform"/>
            <consortium name="The Broad Institute Genome Sequencing Center for Infectious Disease"/>
            <person name="Wu L."/>
            <person name="Ma J."/>
        </authorList>
    </citation>
    <scope>NUCLEOTIDE SEQUENCE [LARGE SCALE GENOMIC DNA]</scope>
    <source>
        <strain evidence="4">CGMCC 1.6784</strain>
    </source>
</reference>
<name>A0ABQ2JTK6_9SPHN</name>
<evidence type="ECO:0000313" key="3">
    <source>
        <dbReference type="EMBL" id="GGN56898.1"/>
    </source>
</evidence>
<proteinExistence type="predicted"/>
<feature type="compositionally biased region" description="Low complexity" evidence="1">
    <location>
        <begin position="128"/>
        <end position="142"/>
    </location>
</feature>
<accession>A0ABQ2JTK6</accession>
<evidence type="ECO:0000256" key="1">
    <source>
        <dbReference type="SAM" id="MobiDB-lite"/>
    </source>
</evidence>
<evidence type="ECO:0000256" key="2">
    <source>
        <dbReference type="SAM" id="Phobius"/>
    </source>
</evidence>
<feature type="compositionally biased region" description="Basic and acidic residues" evidence="1">
    <location>
        <begin position="103"/>
        <end position="113"/>
    </location>
</feature>
<organism evidence="3 4">
    <name type="scientific">Novosphingobium indicum</name>
    <dbReference type="NCBI Taxonomy" id="462949"/>
    <lineage>
        <taxon>Bacteria</taxon>
        <taxon>Pseudomonadati</taxon>
        <taxon>Pseudomonadota</taxon>
        <taxon>Alphaproteobacteria</taxon>
        <taxon>Sphingomonadales</taxon>
        <taxon>Sphingomonadaceae</taxon>
        <taxon>Novosphingobium</taxon>
    </lineage>
</organism>
<dbReference type="Proteomes" id="UP000605099">
    <property type="component" value="Unassembled WGS sequence"/>
</dbReference>
<dbReference type="EMBL" id="BMLK01000018">
    <property type="protein sequence ID" value="GGN56898.1"/>
    <property type="molecule type" value="Genomic_DNA"/>
</dbReference>
<keyword evidence="4" id="KW-1185">Reference proteome</keyword>
<evidence type="ECO:0000313" key="4">
    <source>
        <dbReference type="Proteomes" id="UP000605099"/>
    </source>
</evidence>
<dbReference type="Gene3D" id="1.10.150.20">
    <property type="entry name" value="5' to 3' exonuclease, C-terminal subdomain"/>
    <property type="match status" value="1"/>
</dbReference>
<sequence>MLQMIEANWLIFIAALLIGIVVAYWLFVHSAKPPVRDRRPDVLDEGAAPAQRNQALIDDAPPASQFDIPPHIDPPAMAGTMAGIGEVIAVAAQEEIDNLKPEVKPETQEKPAPEIEQPAPAPAPEAAPPATSATAEPTAPAPAGDPDDLRKIKGLGPKMQTLLTSLGITRYEQIAAWTEADLDELDGKLGAFAGRPRRDNWVEQAKLLAGGDTGAYEAKFGKL</sequence>
<feature type="region of interest" description="Disordered" evidence="1">
    <location>
        <begin position="103"/>
        <end position="153"/>
    </location>
</feature>
<gene>
    <name evidence="3" type="ORF">GCM10011349_34980</name>
</gene>
<protein>
    <recommendedName>
        <fullName evidence="5">Flap endonuclease-1-like 5' DNA nuclease</fullName>
    </recommendedName>
</protein>
<comment type="caution">
    <text evidence="3">The sequence shown here is derived from an EMBL/GenBank/DDBJ whole genome shotgun (WGS) entry which is preliminary data.</text>
</comment>
<feature type="transmembrane region" description="Helical" evidence="2">
    <location>
        <begin position="7"/>
        <end position="27"/>
    </location>
</feature>